<evidence type="ECO:0000256" key="3">
    <source>
        <dbReference type="PROSITE-ProRule" id="PRU00221"/>
    </source>
</evidence>
<dbReference type="Gene3D" id="2.130.10.10">
    <property type="entry name" value="YVTN repeat-like/Quinoprotein amine dehydrogenase"/>
    <property type="match status" value="4"/>
</dbReference>
<evidence type="ECO:0000256" key="1">
    <source>
        <dbReference type="ARBA" id="ARBA00022574"/>
    </source>
</evidence>
<dbReference type="Pfam" id="PF24883">
    <property type="entry name" value="NPHP3_N"/>
    <property type="match status" value="1"/>
</dbReference>
<feature type="repeat" description="WD" evidence="3">
    <location>
        <begin position="914"/>
        <end position="946"/>
    </location>
</feature>
<accession>A0A9W4JMK8</accession>
<keyword evidence="2" id="KW-0677">Repeat</keyword>
<dbReference type="SUPFAM" id="SSF101908">
    <property type="entry name" value="Putative isomerase YbhE"/>
    <property type="match status" value="1"/>
</dbReference>
<dbReference type="InterPro" id="IPR050505">
    <property type="entry name" value="WDR55/POC1"/>
</dbReference>
<protein>
    <recommendedName>
        <fullName evidence="4">Nephrocystin 3-like N-terminal domain-containing protein</fullName>
    </recommendedName>
</protein>
<dbReference type="InterPro" id="IPR036322">
    <property type="entry name" value="WD40_repeat_dom_sf"/>
</dbReference>
<dbReference type="Proteomes" id="UP001152646">
    <property type="component" value="Unassembled WGS sequence"/>
</dbReference>
<evidence type="ECO:0000313" key="6">
    <source>
        <dbReference type="Proteomes" id="UP001152646"/>
    </source>
</evidence>
<dbReference type="SMART" id="SM00320">
    <property type="entry name" value="WD40"/>
    <property type="match status" value="8"/>
</dbReference>
<dbReference type="SUPFAM" id="SSF50978">
    <property type="entry name" value="WD40 repeat-like"/>
    <property type="match status" value="1"/>
</dbReference>
<dbReference type="PANTHER" id="PTHR44019">
    <property type="entry name" value="WD REPEAT-CONTAINING PROTEIN 55"/>
    <property type="match status" value="1"/>
</dbReference>
<dbReference type="InterPro" id="IPR027417">
    <property type="entry name" value="P-loop_NTPase"/>
</dbReference>
<dbReference type="InterPro" id="IPR015943">
    <property type="entry name" value="WD40/YVTN_repeat-like_dom_sf"/>
</dbReference>
<dbReference type="PROSITE" id="PS50082">
    <property type="entry name" value="WD_REPEATS_2"/>
    <property type="match status" value="3"/>
</dbReference>
<feature type="domain" description="Nephrocystin 3-like N-terminal" evidence="4">
    <location>
        <begin position="65"/>
        <end position="231"/>
    </location>
</feature>
<dbReference type="Gene3D" id="3.40.50.300">
    <property type="entry name" value="P-loop containing nucleotide triphosphate hydrolases"/>
    <property type="match status" value="1"/>
</dbReference>
<organism evidence="5 6">
    <name type="scientific">Penicillium salamii</name>
    <dbReference type="NCBI Taxonomy" id="1612424"/>
    <lineage>
        <taxon>Eukaryota</taxon>
        <taxon>Fungi</taxon>
        <taxon>Dikarya</taxon>
        <taxon>Ascomycota</taxon>
        <taxon>Pezizomycotina</taxon>
        <taxon>Eurotiomycetes</taxon>
        <taxon>Eurotiomycetidae</taxon>
        <taxon>Eurotiales</taxon>
        <taxon>Aspergillaceae</taxon>
        <taxon>Penicillium</taxon>
    </lineage>
</organism>
<dbReference type="EMBL" id="CAJVPA010000217">
    <property type="protein sequence ID" value="CAG8408987.1"/>
    <property type="molecule type" value="Genomic_DNA"/>
</dbReference>
<comment type="caution">
    <text evidence="5">The sequence shown here is derived from an EMBL/GenBank/DDBJ whole genome shotgun (WGS) entry which is preliminary data.</text>
</comment>
<dbReference type="PANTHER" id="PTHR44019:SF8">
    <property type="entry name" value="POC1 CENTRIOLAR PROTEIN HOMOLOG"/>
    <property type="match status" value="1"/>
</dbReference>
<dbReference type="InterPro" id="IPR056884">
    <property type="entry name" value="NPHP3-like_N"/>
</dbReference>
<reference evidence="5" key="1">
    <citation type="submission" date="2021-07" db="EMBL/GenBank/DDBJ databases">
        <authorList>
            <person name="Branca A.L. A."/>
        </authorList>
    </citation>
    <scope>NUCLEOTIDE SEQUENCE</scope>
</reference>
<feature type="repeat" description="WD" evidence="3">
    <location>
        <begin position="958"/>
        <end position="1001"/>
    </location>
</feature>
<sequence length="1316" mass="149836">MNHISFGDSSSGSQIAINNGTVNNQFISDFAEKLPLVHEATFDSFDNQHEPECYTGTRIDLLSRIDDWVQSRDSSDSKCIFWLNGMAGTGKSTISRTVARRASDTKTLGATFFFKRGEGDRGTAKSLFTTIAHQLAGSLPELLPSIKQVIRDNPEIASKTMKEQFEKLIMCPLLNWKPNTFSSPQPIRIIIIIIDALDECEGANNIRLILQLLPQLQKSTRLRLRVFLTSRPELDIRMGFSGISDYKDFILHQIPKELIDYDLSLFLRHKISEITNERSLPADWVDDSTFQDLVSLSSPLFIFAATICRMLEDHYFDPVESLTQILRFPHDISQLDKTYYSVLNRIFHDSYADGKQQIEKLATGFRQVVGVIVMLENPLSIVSLSKFINLPESTIRTRLDPLHSVLNVPAHDRNLPVRLFHLSFRDFLLDHGSRDTMPFSIDIPQTHLNIAVNCVRLNQQHLRKNICQLSDEGTPRVKIGSSAINRHIPPEAQYACRYWTHHLAHFMEMTSSDCRTGGAELMSDVSSFLQSHSLHWVEAMSILGVISEVVGMIDILLNLIPVSHPLWTERGIFNLFLEKNQDSITLEYLRYTKRLVLNSSHIIDAAPLQIYCAALVFAPQNRIHERLAGDLPSWISKLPQIEPSWGPELQSFENDSNEIRKTVFSPDGRFLASLSCSIHVRSFPTGTLQCILDTIQHWRLRKMEFSPDSKLLAFMSRFAIRVWDPVTGALRFKYDLESSKSELKCFSFIDIAPPTCEDAEVSHKGQLLVSLATNGRLILHDLDGDQPSRNLKSNPGAVCSFAISCDRQFLACGIQNGTVHLFELLTGRLTATLTGHSTEILEVRFSPDSRLLASVSIGTVRLWDPVQAVLRSELMVHGIHQTIFSPDSRTIAIMMNNESPSYLWDIKRDKACEITNSEARLSEIVFSPNSSLLLAVGSESKIYIWSHEKGAWKRDHDIGSSSREVYSAAFVPDPTCLILAFGSRDGLVRQWDLSDRALLENRVETNKMFLSPNGQILASNDGYIFSVWDFMTGTRKVRYKFDIPREDAWVDWVEFPVAFSDDNKWVATIISHNQGILVWSMRTGALKQTITSLLFSVRWRDLPWLPNSLMLTFSNNGLLACHWDSTVIMWDVTTGAELRYWEDVGDITKLGFIDGGPYLGTDKGVLGPGEDIRQQNPFHVRFLSRRKARIHERELSIVDPKWEVEQRGDSEDDWEVGQRGETPDLEYYEALGLVVLPQPQREERQRQREQRQRQREQRQREERIYLKFDGWIALNGRCVLWLPPEFRHGNPIIIAHGDRVALAHASRGILFLQFCV</sequence>
<name>A0A9W4JMK8_9EURO</name>
<feature type="repeat" description="WD" evidence="3">
    <location>
        <begin position="833"/>
        <end position="864"/>
    </location>
</feature>
<dbReference type="PROSITE" id="PS50294">
    <property type="entry name" value="WD_REPEATS_REGION"/>
    <property type="match status" value="1"/>
</dbReference>
<dbReference type="OrthoDB" id="4367848at2759"/>
<dbReference type="Pfam" id="PF00400">
    <property type="entry name" value="WD40"/>
    <property type="match status" value="2"/>
</dbReference>
<keyword evidence="1 3" id="KW-0853">WD repeat</keyword>
<evidence type="ECO:0000313" key="5">
    <source>
        <dbReference type="EMBL" id="CAG8408987.1"/>
    </source>
</evidence>
<evidence type="ECO:0000256" key="2">
    <source>
        <dbReference type="ARBA" id="ARBA00022737"/>
    </source>
</evidence>
<evidence type="ECO:0000259" key="4">
    <source>
        <dbReference type="Pfam" id="PF24883"/>
    </source>
</evidence>
<dbReference type="InterPro" id="IPR001680">
    <property type="entry name" value="WD40_rpt"/>
</dbReference>
<proteinExistence type="predicted"/>
<dbReference type="SUPFAM" id="SSF52540">
    <property type="entry name" value="P-loop containing nucleoside triphosphate hydrolases"/>
    <property type="match status" value="1"/>
</dbReference>
<gene>
    <name evidence="5" type="ORF">PSALAMII_LOCUS8960</name>
</gene>